<comment type="similarity">
    <text evidence="3">Belongs to the nectin family.</text>
</comment>
<dbReference type="InterPro" id="IPR013162">
    <property type="entry name" value="CD80_C2-set"/>
</dbReference>
<keyword evidence="7 23" id="KW-0732">Signal</keyword>
<keyword evidence="26" id="KW-1185">Reference proteome</keyword>
<feature type="compositionally biased region" description="Basic and acidic residues" evidence="21">
    <location>
        <begin position="446"/>
        <end position="464"/>
    </location>
</feature>
<keyword evidence="4" id="KW-1003">Cell membrane</keyword>
<keyword evidence="5" id="KW-0945">Host-virus interaction</keyword>
<dbReference type="GO" id="GO:0001618">
    <property type="term" value="F:virus receptor activity"/>
    <property type="evidence" value="ECO:0007669"/>
    <property type="project" value="UniProtKB-KW"/>
</dbReference>
<evidence type="ECO:0000256" key="3">
    <source>
        <dbReference type="ARBA" id="ARBA00007810"/>
    </source>
</evidence>
<gene>
    <name evidence="25" type="ORF">E5288_WYG005796</name>
</gene>
<feature type="signal peptide" evidence="23">
    <location>
        <begin position="1"/>
        <end position="30"/>
    </location>
</feature>
<dbReference type="SMART" id="SM00408">
    <property type="entry name" value="IGc2"/>
    <property type="match status" value="2"/>
</dbReference>
<feature type="region of interest" description="Disordered" evidence="21">
    <location>
        <begin position="399"/>
        <end position="484"/>
    </location>
</feature>
<dbReference type="FunFam" id="2.60.40.10:FF:000304">
    <property type="entry name" value="Nectin cell adhesion molecule 1"/>
    <property type="match status" value="1"/>
</dbReference>
<dbReference type="CDD" id="cd05890">
    <property type="entry name" value="IgC1_2_Nectin-1_like"/>
    <property type="match status" value="1"/>
</dbReference>
<evidence type="ECO:0000256" key="4">
    <source>
        <dbReference type="ARBA" id="ARBA00022475"/>
    </source>
</evidence>
<organism evidence="25 26">
    <name type="scientific">Bos mutus</name>
    <name type="common">wild yak</name>
    <dbReference type="NCBI Taxonomy" id="72004"/>
    <lineage>
        <taxon>Eukaryota</taxon>
        <taxon>Metazoa</taxon>
        <taxon>Chordata</taxon>
        <taxon>Craniata</taxon>
        <taxon>Vertebrata</taxon>
        <taxon>Euteleostomi</taxon>
        <taxon>Mammalia</taxon>
        <taxon>Eutheria</taxon>
        <taxon>Laurasiatheria</taxon>
        <taxon>Artiodactyla</taxon>
        <taxon>Ruminantia</taxon>
        <taxon>Pecora</taxon>
        <taxon>Bovidae</taxon>
        <taxon>Bovinae</taxon>
        <taxon>Bos</taxon>
    </lineage>
</organism>
<dbReference type="Pfam" id="PF08205">
    <property type="entry name" value="C2-set_2"/>
    <property type="match status" value="1"/>
</dbReference>
<accession>A0A6B0QYX9</accession>
<dbReference type="InterPro" id="IPR041850">
    <property type="entry name" value="Nectin-1_Ig2"/>
</dbReference>
<dbReference type="CDD" id="cd05886">
    <property type="entry name" value="IgV_1_Nectin-1_like"/>
    <property type="match status" value="1"/>
</dbReference>
<evidence type="ECO:0000256" key="9">
    <source>
        <dbReference type="ARBA" id="ARBA00022889"/>
    </source>
</evidence>
<evidence type="ECO:0000256" key="16">
    <source>
        <dbReference type="ARBA" id="ARBA00082572"/>
    </source>
</evidence>
<comment type="subcellular location">
    <subcellularLocation>
        <location evidence="2">Cell junction</location>
        <location evidence="2">Adherens junction</location>
    </subcellularLocation>
    <subcellularLocation>
        <location evidence="1">Cell membrane</location>
        <topology evidence="1">Single-pass type I membrane protein</topology>
    </subcellularLocation>
</comment>
<evidence type="ECO:0000256" key="14">
    <source>
        <dbReference type="ARBA" id="ARBA00023180"/>
    </source>
</evidence>
<dbReference type="PANTHER" id="PTHR23277:SF69">
    <property type="entry name" value="NECTIN-1"/>
    <property type="match status" value="1"/>
</dbReference>
<dbReference type="PROSITE" id="PS50835">
    <property type="entry name" value="IG_LIKE"/>
    <property type="match status" value="2"/>
</dbReference>
<dbReference type="GO" id="GO:0007156">
    <property type="term" value="P:homophilic cell adhesion via plasma membrane adhesion molecules"/>
    <property type="evidence" value="ECO:0007669"/>
    <property type="project" value="TreeGrafter"/>
</dbReference>
<feature type="chain" id="PRO_5025472546" description="Nectin-1" evidence="23">
    <location>
        <begin position="31"/>
        <end position="718"/>
    </location>
</feature>
<dbReference type="GO" id="GO:0005912">
    <property type="term" value="C:adherens junction"/>
    <property type="evidence" value="ECO:0007669"/>
    <property type="project" value="UniProtKB-SubCell"/>
</dbReference>
<evidence type="ECO:0000256" key="6">
    <source>
        <dbReference type="ARBA" id="ARBA00022692"/>
    </source>
</evidence>
<feature type="region of interest" description="Disordered" evidence="21">
    <location>
        <begin position="542"/>
        <end position="564"/>
    </location>
</feature>
<dbReference type="Pfam" id="PF07686">
    <property type="entry name" value="V-set"/>
    <property type="match status" value="1"/>
</dbReference>
<dbReference type="Gene3D" id="2.60.40.10">
    <property type="entry name" value="Immunoglobulins"/>
    <property type="match status" value="3"/>
</dbReference>
<feature type="coiled-coil region" evidence="20">
    <location>
        <begin position="627"/>
        <end position="654"/>
    </location>
</feature>
<dbReference type="InterPro" id="IPR007110">
    <property type="entry name" value="Ig-like_dom"/>
</dbReference>
<evidence type="ECO:0000256" key="2">
    <source>
        <dbReference type="ARBA" id="ARBA00004536"/>
    </source>
</evidence>
<keyword evidence="20" id="KW-0175">Coiled coil</keyword>
<evidence type="ECO:0000256" key="7">
    <source>
        <dbReference type="ARBA" id="ARBA00022729"/>
    </source>
</evidence>
<feature type="compositionally biased region" description="Polar residues" evidence="21">
    <location>
        <begin position="546"/>
        <end position="557"/>
    </location>
</feature>
<dbReference type="AlphaFoldDB" id="A0A6B0QYX9"/>
<keyword evidence="10" id="KW-0965">Cell junction</keyword>
<keyword evidence="8" id="KW-0677">Repeat</keyword>
<proteinExistence type="inferred from homology"/>
<dbReference type="Pfam" id="PF13927">
    <property type="entry name" value="Ig_3"/>
    <property type="match status" value="1"/>
</dbReference>
<keyword evidence="14" id="KW-0325">Glycoprotein</keyword>
<evidence type="ECO:0000259" key="24">
    <source>
        <dbReference type="PROSITE" id="PS50835"/>
    </source>
</evidence>
<dbReference type="InterPro" id="IPR041849">
    <property type="entry name" value="Nectin-1_IgV1"/>
</dbReference>
<keyword evidence="6 22" id="KW-0812">Transmembrane</keyword>
<evidence type="ECO:0000313" key="25">
    <source>
        <dbReference type="EMBL" id="MXQ81486.1"/>
    </source>
</evidence>
<dbReference type="FunFam" id="2.60.40.10:FF:000268">
    <property type="entry name" value="Nectin cell adhesion molecule 1"/>
    <property type="match status" value="1"/>
</dbReference>
<evidence type="ECO:0000256" key="23">
    <source>
        <dbReference type="SAM" id="SignalP"/>
    </source>
</evidence>
<feature type="domain" description="Ig-like" evidence="24">
    <location>
        <begin position="26"/>
        <end position="141"/>
    </location>
</feature>
<keyword evidence="12 22" id="KW-0472">Membrane</keyword>
<evidence type="ECO:0000313" key="26">
    <source>
        <dbReference type="Proteomes" id="UP000322234"/>
    </source>
</evidence>
<evidence type="ECO:0000256" key="12">
    <source>
        <dbReference type="ARBA" id="ARBA00023136"/>
    </source>
</evidence>
<reference evidence="25" key="1">
    <citation type="submission" date="2019-10" db="EMBL/GenBank/DDBJ databases">
        <title>The sequence and de novo assembly of the wild yak genome.</title>
        <authorList>
            <person name="Liu Y."/>
        </authorList>
    </citation>
    <scope>NUCLEOTIDE SEQUENCE [LARGE SCALE GENOMIC DNA]</scope>
    <source>
        <strain evidence="25">WY2019</strain>
    </source>
</reference>
<sequence length="718" mass="79344">MARMGLAGAAGRWWGLALGLTAFFLPGAQAQMVQVNDSMYGFIGTDVVLHCSFANPLPGVKITQVTWQKATNGSKQNVAIYNPAMGVSVLAPYRERVEFLRPSFTDGTIRLSRLELEDEGVYICEFATFPAGNRESQLNLTVMAKPTNWIEGTHAVLRARKGQDEKVLVATCTSANGKPPSVVSWETRLKGEAEYQEIRNPNGTVTVISRYRLVPSREAHRQSLACIVNYHMDRFWESLTLNVQYEPEVTIEGFDGNWYLQRMDVKLTCKADANPPATEYHWTTLNGSLPKGVEAQNRTLFFRGPINYSLAGTYVCEATNPIGTRSAQVEVNITEFPYTPSPPEHGRRAGPVPTAIIGGVVGSILLVLIVVGGIVVALRRRRHTFKGDYSTKKHVYGNGYSKAGIPQHHPPMAQNLQYPEDSDDDKKAGPLGGSSYEEEEDEEGGGGERKVGGPHSKYDEDAKRPYFTVDEAEARQDGYGDRTLGYQYDPEQLDLAENMVSQNDGSFISKKECTTCADSKQDIYLPTCLRITDHENQSNLKDYLPQPTNGYTKSQKVNNKKPLPREGPGIMARLLGCAVAVALILSVASTVFLYHWQQKNRLEMDGGGTALPLSQEPEPSPSRQSHLALKNIQILGLELEKQQLQQEEDELQKLPPQPPYYDLGASPSYHPLSSGLKDTDVYYAELDTSALELMSGPRSTMLGSEEVVEYATIQLSPP</sequence>
<dbReference type="PANTHER" id="PTHR23277">
    <property type="entry name" value="NECTIN-RELATED"/>
    <property type="match status" value="1"/>
</dbReference>
<name>A0A6B0QYX9_9CETA</name>
<keyword evidence="9" id="KW-0130">Cell adhesion</keyword>
<evidence type="ECO:0000256" key="22">
    <source>
        <dbReference type="SAM" id="Phobius"/>
    </source>
</evidence>
<dbReference type="Proteomes" id="UP000322234">
    <property type="component" value="Unassembled WGS sequence"/>
</dbReference>
<evidence type="ECO:0000256" key="19">
    <source>
        <dbReference type="ARBA" id="ARBA00084118"/>
    </source>
</evidence>
<dbReference type="SUPFAM" id="SSF48726">
    <property type="entry name" value="Immunoglobulin"/>
    <property type="match status" value="3"/>
</dbReference>
<feature type="transmembrane region" description="Helical" evidence="22">
    <location>
        <begin position="355"/>
        <end position="378"/>
    </location>
</feature>
<evidence type="ECO:0000256" key="8">
    <source>
        <dbReference type="ARBA" id="ARBA00022737"/>
    </source>
</evidence>
<protein>
    <recommendedName>
        <fullName evidence="15">Nectin-1</fullName>
    </recommendedName>
    <alternativeName>
        <fullName evidence="17">Herpes virus entry mediator C</fullName>
    </alternativeName>
    <alternativeName>
        <fullName evidence="16">Nectin cell adhesion molecule 1</fullName>
    </alternativeName>
    <alternativeName>
        <fullName evidence="18">Poliovirus receptor-related protein 1</fullName>
    </alternativeName>
</protein>
<evidence type="ECO:0000256" key="11">
    <source>
        <dbReference type="ARBA" id="ARBA00022989"/>
    </source>
</evidence>
<evidence type="ECO:0000256" key="20">
    <source>
        <dbReference type="SAM" id="Coils"/>
    </source>
</evidence>
<dbReference type="SMART" id="SM00409">
    <property type="entry name" value="IG"/>
    <property type="match status" value="2"/>
</dbReference>
<evidence type="ECO:0000256" key="13">
    <source>
        <dbReference type="ARBA" id="ARBA00023157"/>
    </source>
</evidence>
<dbReference type="InterPro" id="IPR051427">
    <property type="entry name" value="Nectin/Nectin-like"/>
</dbReference>
<dbReference type="GO" id="GO:0005886">
    <property type="term" value="C:plasma membrane"/>
    <property type="evidence" value="ECO:0007669"/>
    <property type="project" value="UniProtKB-SubCell"/>
</dbReference>
<dbReference type="InterPro" id="IPR036179">
    <property type="entry name" value="Ig-like_dom_sf"/>
</dbReference>
<keyword evidence="11 22" id="KW-1133">Transmembrane helix</keyword>
<evidence type="ECO:0000256" key="21">
    <source>
        <dbReference type="SAM" id="MobiDB-lite"/>
    </source>
</evidence>
<keyword evidence="13" id="KW-1015">Disulfide bond</keyword>
<dbReference type="SMART" id="SM00406">
    <property type="entry name" value="IGv"/>
    <property type="match status" value="1"/>
</dbReference>
<evidence type="ECO:0000256" key="1">
    <source>
        <dbReference type="ARBA" id="ARBA00004251"/>
    </source>
</evidence>
<dbReference type="InterPro" id="IPR013783">
    <property type="entry name" value="Ig-like_fold"/>
</dbReference>
<feature type="compositionally biased region" description="Acidic residues" evidence="21">
    <location>
        <begin position="436"/>
        <end position="445"/>
    </location>
</feature>
<feature type="domain" description="Ig-like" evidence="24">
    <location>
        <begin position="247"/>
        <end position="334"/>
    </location>
</feature>
<evidence type="ECO:0000256" key="18">
    <source>
        <dbReference type="ARBA" id="ARBA00083951"/>
    </source>
</evidence>
<dbReference type="InterPro" id="IPR003598">
    <property type="entry name" value="Ig_sub2"/>
</dbReference>
<evidence type="ECO:0000256" key="5">
    <source>
        <dbReference type="ARBA" id="ARBA00022581"/>
    </source>
</evidence>
<evidence type="ECO:0000256" key="10">
    <source>
        <dbReference type="ARBA" id="ARBA00022949"/>
    </source>
</evidence>
<evidence type="ECO:0000256" key="15">
    <source>
        <dbReference type="ARBA" id="ARBA00069650"/>
    </source>
</evidence>
<dbReference type="InterPro" id="IPR003599">
    <property type="entry name" value="Ig_sub"/>
</dbReference>
<dbReference type="GO" id="GO:1902414">
    <property type="term" value="P:protein localization to cell junction"/>
    <property type="evidence" value="ECO:0007669"/>
    <property type="project" value="TreeGrafter"/>
</dbReference>
<feature type="transmembrane region" description="Helical" evidence="22">
    <location>
        <begin position="570"/>
        <end position="596"/>
    </location>
</feature>
<dbReference type="EMBL" id="VBQZ03000007">
    <property type="protein sequence ID" value="MXQ81486.1"/>
    <property type="molecule type" value="Genomic_DNA"/>
</dbReference>
<dbReference type="InterPro" id="IPR013106">
    <property type="entry name" value="Ig_V-set"/>
</dbReference>
<comment type="caution">
    <text evidence="25">The sequence shown here is derived from an EMBL/GenBank/DDBJ whole genome shotgun (WGS) entry which is preliminary data.</text>
</comment>
<keyword evidence="19" id="KW-1183">Host cell receptor for virus entry</keyword>
<keyword evidence="19" id="KW-0675">Receptor</keyword>
<evidence type="ECO:0000256" key="17">
    <source>
        <dbReference type="ARBA" id="ARBA00082666"/>
    </source>
</evidence>
<dbReference type="FunFam" id="2.60.40.10:FF:000427">
    <property type="entry name" value="Nectin cell adhesion molecule 1"/>
    <property type="match status" value="1"/>
</dbReference>
<dbReference type="GO" id="GO:0007157">
    <property type="term" value="P:heterophilic cell-cell adhesion via plasma membrane cell adhesion molecules"/>
    <property type="evidence" value="ECO:0007669"/>
    <property type="project" value="TreeGrafter"/>
</dbReference>